<dbReference type="InterPro" id="IPR035942">
    <property type="entry name" value="Lp2179-like_sf"/>
</dbReference>
<evidence type="ECO:0000313" key="1">
    <source>
        <dbReference type="EMBL" id="GAK47199.1"/>
    </source>
</evidence>
<organism evidence="1 2">
    <name type="scientific">Secundilactobacillus oryzae JCM 18671</name>
    <dbReference type="NCBI Taxonomy" id="1291743"/>
    <lineage>
        <taxon>Bacteria</taxon>
        <taxon>Bacillati</taxon>
        <taxon>Bacillota</taxon>
        <taxon>Bacilli</taxon>
        <taxon>Lactobacillales</taxon>
        <taxon>Lactobacillaceae</taxon>
        <taxon>Secundilactobacillus</taxon>
    </lineage>
</organism>
<name>A0A081BGN1_9LACO</name>
<evidence type="ECO:0000313" key="2">
    <source>
        <dbReference type="Proteomes" id="UP000028700"/>
    </source>
</evidence>
<dbReference type="AlphaFoldDB" id="A0A081BGN1"/>
<dbReference type="Pfam" id="PF08866">
    <property type="entry name" value="DUF1831"/>
    <property type="match status" value="1"/>
</dbReference>
<dbReference type="eggNOG" id="ENOG5032U9W">
    <property type="taxonomic scope" value="Bacteria"/>
</dbReference>
<dbReference type="Gene3D" id="3.30.1820.10">
    <property type="entry name" value="Lp2179-like"/>
    <property type="match status" value="1"/>
</dbReference>
<dbReference type="Proteomes" id="UP000028700">
    <property type="component" value="Unassembled WGS sequence"/>
</dbReference>
<accession>A0A081BGN1</accession>
<evidence type="ECO:0008006" key="3">
    <source>
        <dbReference type="Google" id="ProtNLM"/>
    </source>
</evidence>
<keyword evidence="2" id="KW-1185">Reference proteome</keyword>
<proteinExistence type="predicted"/>
<sequence length="113" mass="12851">MAFATEVTDLGDQKTYVLSQNVKKYTLKDLGFVESKVGNFSLERSLDPESPYQQSIKLKMMVAKDLGSFKLSTVSANGLQRVNIFKNENHAKLVEQFGHLIELLEEREVLEVR</sequence>
<dbReference type="SUPFAM" id="SSF160800">
    <property type="entry name" value="Lp2179-like"/>
    <property type="match status" value="1"/>
</dbReference>
<dbReference type="EMBL" id="BBJM01000003">
    <property type="protein sequence ID" value="GAK47199.1"/>
    <property type="molecule type" value="Genomic_DNA"/>
</dbReference>
<dbReference type="RefSeq" id="WP_034526197.1">
    <property type="nucleotide sequence ID" value="NZ_BBAZ01000003.1"/>
</dbReference>
<dbReference type="OrthoDB" id="2166222at2"/>
<dbReference type="InterPro" id="IPR014965">
    <property type="entry name" value="Amino_acid_metab_prot_put"/>
</dbReference>
<protein>
    <recommendedName>
        <fullName evidence="3">Cysteine desulfurase</fullName>
    </recommendedName>
</protein>
<reference evidence="1" key="1">
    <citation type="journal article" date="2014" name="Genome Announc.">
        <title>Draft Genome Sequence of Lactobacillus oryzae Strain SG293T.</title>
        <authorList>
            <person name="Tanizawa Y."/>
            <person name="Fujisawa T."/>
            <person name="Mochizuki T."/>
            <person name="Kaminuma E."/>
            <person name="Nakamura Y."/>
            <person name="Tohno M."/>
        </authorList>
    </citation>
    <scope>NUCLEOTIDE SEQUENCE [LARGE SCALE GENOMIC DNA]</scope>
    <source>
        <strain evidence="1">SG293</strain>
    </source>
</reference>
<gene>
    <name evidence="1" type="ORF">LOSG293_030380</name>
</gene>
<dbReference type="STRING" id="1291743.LOSG293_030380"/>
<comment type="caution">
    <text evidence="1">The sequence shown here is derived from an EMBL/GenBank/DDBJ whole genome shotgun (WGS) entry which is preliminary data.</text>
</comment>